<accession>A0A5K3G6D9</accession>
<name>A0A5K3G6D9_MESCO</name>
<proteinExistence type="predicted"/>
<evidence type="ECO:0000313" key="1">
    <source>
        <dbReference type="WBParaSite" id="MCU_013932-RA"/>
    </source>
</evidence>
<protein>
    <submittedName>
        <fullName evidence="1">Cytoplasmic protein</fullName>
    </submittedName>
</protein>
<sequence length="70" mass="8049">MAKFRTTVIIRPSTGELCIHVNKKFAGVIVVVQAGDTAQGNFSRLVVAERERESRSQRRRVGRKVKMWRH</sequence>
<dbReference type="WBParaSite" id="MCU_013932-RA">
    <property type="protein sequence ID" value="MCU_013932-RA"/>
    <property type="gene ID" value="MCU_013932"/>
</dbReference>
<reference evidence="1" key="1">
    <citation type="submission" date="2019-11" db="UniProtKB">
        <authorList>
            <consortium name="WormBaseParasite"/>
        </authorList>
    </citation>
    <scope>IDENTIFICATION</scope>
</reference>
<organism evidence="1">
    <name type="scientific">Mesocestoides corti</name>
    <name type="common">Flatworm</name>
    <dbReference type="NCBI Taxonomy" id="53468"/>
    <lineage>
        <taxon>Eukaryota</taxon>
        <taxon>Metazoa</taxon>
        <taxon>Spiralia</taxon>
        <taxon>Lophotrochozoa</taxon>
        <taxon>Platyhelminthes</taxon>
        <taxon>Cestoda</taxon>
        <taxon>Eucestoda</taxon>
        <taxon>Cyclophyllidea</taxon>
        <taxon>Mesocestoididae</taxon>
        <taxon>Mesocestoides</taxon>
    </lineage>
</organism>
<dbReference type="AlphaFoldDB" id="A0A5K3G6D9"/>